<comment type="caution">
    <text evidence="6">The sequence shown here is derived from an EMBL/GenBank/DDBJ whole genome shotgun (WGS) entry which is preliminary data.</text>
</comment>
<evidence type="ECO:0000256" key="1">
    <source>
        <dbReference type="ARBA" id="ARBA00022598"/>
    </source>
</evidence>
<dbReference type="GO" id="GO:0046872">
    <property type="term" value="F:metal ion binding"/>
    <property type="evidence" value="ECO:0007669"/>
    <property type="project" value="InterPro"/>
</dbReference>
<dbReference type="GO" id="GO:0005524">
    <property type="term" value="F:ATP binding"/>
    <property type="evidence" value="ECO:0007669"/>
    <property type="project" value="UniProtKB-UniRule"/>
</dbReference>
<dbReference type="InterPro" id="IPR052032">
    <property type="entry name" value="ATP-dep_AA_Ligase"/>
</dbReference>
<keyword evidence="3 4" id="KW-0067">ATP-binding</keyword>
<dbReference type="Proteomes" id="UP000190896">
    <property type="component" value="Unassembled WGS sequence"/>
</dbReference>
<dbReference type="InterPro" id="IPR003806">
    <property type="entry name" value="ATP-grasp_PylC-type"/>
</dbReference>
<dbReference type="InterPro" id="IPR040570">
    <property type="entry name" value="LAL_C2"/>
</dbReference>
<dbReference type="PANTHER" id="PTHR43585:SF2">
    <property type="entry name" value="ATP-GRASP ENZYME FSQD"/>
    <property type="match status" value="1"/>
</dbReference>
<dbReference type="RefSeq" id="WP_078487160.1">
    <property type="nucleotide sequence ID" value="NZ_MPRJ01000039.1"/>
</dbReference>
<keyword evidence="2 4" id="KW-0547">Nucleotide-binding</keyword>
<dbReference type="GO" id="GO:0016874">
    <property type="term" value="F:ligase activity"/>
    <property type="evidence" value="ECO:0007669"/>
    <property type="project" value="UniProtKB-KW"/>
</dbReference>
<evidence type="ECO:0000259" key="5">
    <source>
        <dbReference type="PROSITE" id="PS50975"/>
    </source>
</evidence>
<sequence length="406" mass="43973">MNSQRILLFPAGIAQREAFLAARKLGFEIITVDRNPEAACFPLADEYAVLDPGNADALVSYVRRIHAAKRLDGVLLVGCDIPISAARVAAELGSPGIGLDAAELTVDKIAMKKRLRSCGVPVPDFYSISGGDEVAEILSRENRRMIIKPNDNSGARGVQQLLPDSDPTAAYEHALANVKRTGVILEVFEEGVQISIEALVHQGQVDVTGFADRNYPFLDRFFPYVLENGATLPTALDANRQGEVIQTFIQGIHALGIDNSVAKGDMVLTEEGAKVIEIAGRISGGKFASRIVPESTGVELLPAALEMAVGRTPDRKWLTSTRACGVAVRYCFPPPGRVKAIKGLEEVKGYPGVLEVHVTYEPGDIIPPMRSHPDRGGWLVCKAETRLQVEEVAEKMINKLVFEVEP</sequence>
<name>A0A1T2KUC0_9GAMM</name>
<keyword evidence="7" id="KW-1185">Reference proteome</keyword>
<evidence type="ECO:0000313" key="7">
    <source>
        <dbReference type="Proteomes" id="UP000190896"/>
    </source>
</evidence>
<dbReference type="Pfam" id="PF02655">
    <property type="entry name" value="ATP-grasp_3"/>
    <property type="match status" value="1"/>
</dbReference>
<dbReference type="PROSITE" id="PS50975">
    <property type="entry name" value="ATP_GRASP"/>
    <property type="match status" value="1"/>
</dbReference>
<organism evidence="6 7">
    <name type="scientific">Solemya velesiana gill symbiont</name>
    <dbReference type="NCBI Taxonomy" id="1918948"/>
    <lineage>
        <taxon>Bacteria</taxon>
        <taxon>Pseudomonadati</taxon>
        <taxon>Pseudomonadota</taxon>
        <taxon>Gammaproteobacteria</taxon>
        <taxon>sulfur-oxidizing symbionts</taxon>
    </lineage>
</organism>
<evidence type="ECO:0000313" key="6">
    <source>
        <dbReference type="EMBL" id="OOZ36445.1"/>
    </source>
</evidence>
<evidence type="ECO:0000256" key="3">
    <source>
        <dbReference type="ARBA" id="ARBA00022840"/>
    </source>
</evidence>
<dbReference type="PANTHER" id="PTHR43585">
    <property type="entry name" value="FUMIPYRROLE BIOSYNTHESIS PROTEIN C"/>
    <property type="match status" value="1"/>
</dbReference>
<dbReference type="InterPro" id="IPR011761">
    <property type="entry name" value="ATP-grasp"/>
</dbReference>
<dbReference type="EMBL" id="MPRJ01000039">
    <property type="protein sequence ID" value="OOZ36445.1"/>
    <property type="molecule type" value="Genomic_DNA"/>
</dbReference>
<dbReference type="Gene3D" id="3.40.50.20">
    <property type="match status" value="1"/>
</dbReference>
<dbReference type="OrthoDB" id="9803907at2"/>
<keyword evidence="1" id="KW-0436">Ligase</keyword>
<dbReference type="SUPFAM" id="SSF52440">
    <property type="entry name" value="PreATP-grasp domain"/>
    <property type="match status" value="1"/>
</dbReference>
<dbReference type="InterPro" id="IPR016185">
    <property type="entry name" value="PreATP-grasp_dom_sf"/>
</dbReference>
<dbReference type="Pfam" id="PF18603">
    <property type="entry name" value="LAL_C2"/>
    <property type="match status" value="1"/>
</dbReference>
<protein>
    <recommendedName>
        <fullName evidence="5">ATP-grasp domain-containing protein</fullName>
    </recommendedName>
</protein>
<evidence type="ECO:0000256" key="4">
    <source>
        <dbReference type="PROSITE-ProRule" id="PRU00409"/>
    </source>
</evidence>
<dbReference type="Gene3D" id="3.30.470.20">
    <property type="entry name" value="ATP-grasp fold, B domain"/>
    <property type="match status" value="1"/>
</dbReference>
<dbReference type="SUPFAM" id="SSF56059">
    <property type="entry name" value="Glutathione synthetase ATP-binding domain-like"/>
    <property type="match status" value="1"/>
</dbReference>
<feature type="domain" description="ATP-grasp" evidence="5">
    <location>
        <begin position="112"/>
        <end position="309"/>
    </location>
</feature>
<dbReference type="AlphaFoldDB" id="A0A1T2KUC0"/>
<gene>
    <name evidence="6" type="ORF">BOW51_07175</name>
</gene>
<proteinExistence type="predicted"/>
<accession>A0A1T2KUC0</accession>
<reference evidence="6 7" key="1">
    <citation type="submission" date="2016-11" db="EMBL/GenBank/DDBJ databases">
        <title>Mixed transmission modes and dynamic genome evolution in an obligate animal-bacterial symbiosis.</title>
        <authorList>
            <person name="Russell S.L."/>
            <person name="Corbett-Detig R.B."/>
            <person name="Cavanaugh C.M."/>
        </authorList>
    </citation>
    <scope>NUCLEOTIDE SEQUENCE [LARGE SCALE GENOMIC DNA]</scope>
    <source>
        <strain evidence="6">Se-Cadez</strain>
    </source>
</reference>
<evidence type="ECO:0000256" key="2">
    <source>
        <dbReference type="ARBA" id="ARBA00022741"/>
    </source>
</evidence>